<dbReference type="AlphaFoldDB" id="A0A1G2EVH4"/>
<organism evidence="1 2">
    <name type="scientific">Candidatus Niyogibacteria bacterium RIFCSPLOWO2_01_FULL_45_48</name>
    <dbReference type="NCBI Taxonomy" id="1801724"/>
    <lineage>
        <taxon>Bacteria</taxon>
        <taxon>Candidatus Niyogiibacteriota</taxon>
    </lineage>
</organism>
<sequence length="474" mass="53839">MKNPEGFYEALKLFKESARKVPAYKSFLKKRGINPERVRSYQDFKKIPATDKDNYLKAHGFFKLFPESKIPDMISASSGSSGKPFYWPRGIEQEEVGGKLHERIFRDIFGVKKNESALVIVCFSMGTWIAGTFTMSSARWLAKNGYKISVITPSIEKEDAVNILRDLAPLFGRVILAGYPPFLRDVIEEAKAQKVGISKLNLNLLFAGENFSEKYREIMHKISGVKDRFGGSASIYGTADAGAIGHETPVSVFIRKTASKNKKFAELIGLNSFVPSIVQYDPKQVFFEMPDGEMLFTTRSGIPLIRYNIHDTGMIISHKEMEMFLKKAGIFDQASKLGFEKWKMPFIFLGSRSDVATTFYALNIYPENIKAGLENKDVYKFVSGKFIAYTRLFRSGRDQKLFIEVELARGVELSQNLITKIRQSIFDNLTKLNMEYRKLHRSIGVKALPVIILIQFGDPKFVVKKGKHKWSKKS</sequence>
<dbReference type="Gene3D" id="3.40.50.12780">
    <property type="entry name" value="N-terminal domain of ligase-like"/>
    <property type="match status" value="1"/>
</dbReference>
<dbReference type="PANTHER" id="PTHR43845">
    <property type="entry name" value="BLR5969 PROTEIN"/>
    <property type="match status" value="1"/>
</dbReference>
<gene>
    <name evidence="1" type="ORF">A2931_00745</name>
</gene>
<evidence type="ECO:0008006" key="3">
    <source>
        <dbReference type="Google" id="ProtNLM"/>
    </source>
</evidence>
<evidence type="ECO:0000313" key="2">
    <source>
        <dbReference type="Proteomes" id="UP000177486"/>
    </source>
</evidence>
<dbReference type="EMBL" id="MHMQ01000032">
    <property type="protein sequence ID" value="OGZ29806.1"/>
    <property type="molecule type" value="Genomic_DNA"/>
</dbReference>
<dbReference type="Proteomes" id="UP000177486">
    <property type="component" value="Unassembled WGS sequence"/>
</dbReference>
<dbReference type="InterPro" id="IPR042099">
    <property type="entry name" value="ANL_N_sf"/>
</dbReference>
<accession>A0A1G2EVH4</accession>
<evidence type="ECO:0000313" key="1">
    <source>
        <dbReference type="EMBL" id="OGZ29806.1"/>
    </source>
</evidence>
<comment type="caution">
    <text evidence="1">The sequence shown here is derived from an EMBL/GenBank/DDBJ whole genome shotgun (WGS) entry which is preliminary data.</text>
</comment>
<reference evidence="1 2" key="1">
    <citation type="journal article" date="2016" name="Nat. Commun.">
        <title>Thousands of microbial genomes shed light on interconnected biogeochemical processes in an aquifer system.</title>
        <authorList>
            <person name="Anantharaman K."/>
            <person name="Brown C.T."/>
            <person name="Hug L.A."/>
            <person name="Sharon I."/>
            <person name="Castelle C.J."/>
            <person name="Probst A.J."/>
            <person name="Thomas B.C."/>
            <person name="Singh A."/>
            <person name="Wilkins M.J."/>
            <person name="Karaoz U."/>
            <person name="Brodie E.L."/>
            <person name="Williams K.H."/>
            <person name="Hubbard S.S."/>
            <person name="Banfield J.F."/>
        </authorList>
    </citation>
    <scope>NUCLEOTIDE SEQUENCE [LARGE SCALE GENOMIC DNA]</scope>
</reference>
<name>A0A1G2EVH4_9BACT</name>
<proteinExistence type="predicted"/>
<dbReference type="PANTHER" id="PTHR43845:SF1">
    <property type="entry name" value="BLR5969 PROTEIN"/>
    <property type="match status" value="1"/>
</dbReference>
<protein>
    <recommendedName>
        <fullName evidence="3">Phenylacetate--CoA ligase</fullName>
    </recommendedName>
</protein>